<dbReference type="PANTHER" id="PTHR30330">
    <property type="entry name" value="AGSS FAMILY TRANSPORTER, SODIUM-ALANINE"/>
    <property type="match status" value="1"/>
</dbReference>
<keyword evidence="4 8" id="KW-1003">Cell membrane</keyword>
<dbReference type="RefSeq" id="WP_137011511.1">
    <property type="nucleotide sequence ID" value="NZ_SZPX01000001.1"/>
</dbReference>
<sequence>MGEVFSSINYFLETVLFFDILFGSVEGVTLPFLVIWLISGGIYLTILTRFINLRMLKHSFDIVRGRYNTIDDVGQISSFGALTTALSATVGLGNIAGVALAIAIGGPGATFWMIVAGFLGMSLKFTEVTLSLQYREFLKDGTVMGGAMEYLSKGLAKKGYAKFGKVLAVIFAVFMIGGAIGGGNTFQVSQALSAISQEIPFFQEFPIVFGIIIASLVGFVIIGGVTRIARITETLVPFMAIIYITASLWILGVHFEKIGDAFSIIFTEAFSTSAVYGGIVGSLIQGFQRAVFSSEAGIGSSPVAHAPVRTKYPVRQGLVALYEPFIDTIVICTMTALVIVITGVYAHDGAYVALIEAKQGAALTSAAYGTVIEWFPAILSVSITLFAFSTMISWSYYGERAWVYLFGSKLSIIYKIFFLSLTIIGTVVSTGLLVDFSFMLLLAMALPNILGLFILGGEVKKLLDIYLKKLKSGELDDEAIR</sequence>
<dbReference type="Pfam" id="PF01235">
    <property type="entry name" value="Na_Ala_symp"/>
    <property type="match status" value="1"/>
</dbReference>
<feature type="transmembrane region" description="Helical" evidence="8">
    <location>
        <begin position="31"/>
        <end position="52"/>
    </location>
</feature>
<feature type="transmembrane region" description="Helical" evidence="8">
    <location>
        <begin position="438"/>
        <end position="459"/>
    </location>
</feature>
<comment type="caution">
    <text evidence="9">The sequence shown here is derived from an EMBL/GenBank/DDBJ whole genome shotgun (WGS) entry which is preliminary data.</text>
</comment>
<evidence type="ECO:0000256" key="8">
    <source>
        <dbReference type="RuleBase" id="RU363064"/>
    </source>
</evidence>
<dbReference type="InterPro" id="IPR001463">
    <property type="entry name" value="Na/Ala_symport"/>
</dbReference>
<keyword evidence="7 8" id="KW-0472">Membrane</keyword>
<dbReference type="PRINTS" id="PR00175">
    <property type="entry name" value="NAALASMPORT"/>
</dbReference>
<dbReference type="PANTHER" id="PTHR30330:SF3">
    <property type="entry name" value="TRANSCRIPTIONAL REGULATOR, LRP FAMILY"/>
    <property type="match status" value="1"/>
</dbReference>
<evidence type="ECO:0000313" key="9">
    <source>
        <dbReference type="EMBL" id="TKI71058.1"/>
    </source>
</evidence>
<name>A0A4U2Z9Q3_9BACT</name>
<evidence type="ECO:0000256" key="7">
    <source>
        <dbReference type="ARBA" id="ARBA00023136"/>
    </source>
</evidence>
<feature type="transmembrane region" description="Helical" evidence="8">
    <location>
        <begin position="325"/>
        <end position="346"/>
    </location>
</feature>
<evidence type="ECO:0000256" key="4">
    <source>
        <dbReference type="ARBA" id="ARBA00022475"/>
    </source>
</evidence>
<dbReference type="OrthoDB" id="9806926at2"/>
<comment type="subcellular location">
    <subcellularLocation>
        <location evidence="1 8">Cell membrane</location>
        <topology evidence="1 8">Multi-pass membrane protein</topology>
    </subcellularLocation>
</comment>
<comment type="similarity">
    <text evidence="2 8">Belongs to the alanine or glycine:cation symporter (AGCS) (TC 2.A.25) family.</text>
</comment>
<organism evidence="9 10">
    <name type="scientific">Sulfurimonas crateris</name>
    <dbReference type="NCBI Taxonomy" id="2574727"/>
    <lineage>
        <taxon>Bacteria</taxon>
        <taxon>Pseudomonadati</taxon>
        <taxon>Campylobacterota</taxon>
        <taxon>Epsilonproteobacteria</taxon>
        <taxon>Campylobacterales</taxon>
        <taxon>Sulfurimonadaceae</taxon>
        <taxon>Sulfurimonas</taxon>
    </lineage>
</organism>
<dbReference type="GO" id="GO:0005283">
    <property type="term" value="F:amino acid:sodium symporter activity"/>
    <property type="evidence" value="ECO:0007669"/>
    <property type="project" value="InterPro"/>
</dbReference>
<feature type="transmembrane region" description="Helical" evidence="8">
    <location>
        <begin position="261"/>
        <end position="284"/>
    </location>
</feature>
<evidence type="ECO:0000313" key="10">
    <source>
        <dbReference type="Proteomes" id="UP000309561"/>
    </source>
</evidence>
<evidence type="ECO:0000256" key="3">
    <source>
        <dbReference type="ARBA" id="ARBA00022448"/>
    </source>
</evidence>
<feature type="transmembrane region" description="Helical" evidence="8">
    <location>
        <begin position="207"/>
        <end position="228"/>
    </location>
</feature>
<feature type="transmembrane region" description="Helical" evidence="8">
    <location>
        <begin position="73"/>
        <end position="92"/>
    </location>
</feature>
<reference evidence="9 10" key="1">
    <citation type="submission" date="2019-04" db="EMBL/GenBank/DDBJ databases">
        <title>Sulfurimonas crateris sp. nov. a facultative anaerobic sulfur-oxidizing chemolithautotrophic bacterium isolated from a terrestrial mud vulcano.</title>
        <authorList>
            <person name="Ratnikova N.M."/>
            <person name="Slobodkin A.I."/>
            <person name="Merkel A.Y."/>
            <person name="Novikov A."/>
            <person name="Bonch-Osmolovskaya E.A."/>
            <person name="Slobodkina G.B."/>
        </authorList>
    </citation>
    <scope>NUCLEOTIDE SEQUENCE [LARGE SCALE GENOMIC DNA]</scope>
    <source>
        <strain evidence="9 10">SN118</strain>
    </source>
</reference>
<dbReference type="GO" id="GO:0005886">
    <property type="term" value="C:plasma membrane"/>
    <property type="evidence" value="ECO:0007669"/>
    <property type="project" value="UniProtKB-SubCell"/>
</dbReference>
<dbReference type="NCBIfam" id="TIGR00835">
    <property type="entry name" value="agcS"/>
    <property type="match status" value="1"/>
</dbReference>
<feature type="transmembrane region" description="Helical" evidence="8">
    <location>
        <begin position="235"/>
        <end position="255"/>
    </location>
</feature>
<gene>
    <name evidence="9" type="ORF">FCU45_01330</name>
</gene>
<accession>A0A4U2Z9Q3</accession>
<keyword evidence="10" id="KW-1185">Reference proteome</keyword>
<feature type="transmembrane region" description="Helical" evidence="8">
    <location>
        <begin position="98"/>
        <end position="119"/>
    </location>
</feature>
<evidence type="ECO:0000256" key="6">
    <source>
        <dbReference type="ARBA" id="ARBA00022989"/>
    </source>
</evidence>
<dbReference type="AlphaFoldDB" id="A0A4U2Z9Q3"/>
<feature type="transmembrane region" description="Helical" evidence="8">
    <location>
        <begin position="166"/>
        <end position="187"/>
    </location>
</feature>
<keyword evidence="3 8" id="KW-0813">Transport</keyword>
<evidence type="ECO:0000256" key="5">
    <source>
        <dbReference type="ARBA" id="ARBA00022692"/>
    </source>
</evidence>
<protein>
    <submittedName>
        <fullName evidence="9">Alanine:cation symporter family protein</fullName>
    </submittedName>
</protein>
<keyword evidence="5 8" id="KW-0812">Transmembrane</keyword>
<feature type="transmembrane region" description="Helical" evidence="8">
    <location>
        <begin position="412"/>
        <end position="432"/>
    </location>
</feature>
<proteinExistence type="inferred from homology"/>
<evidence type="ECO:0000256" key="2">
    <source>
        <dbReference type="ARBA" id="ARBA00009261"/>
    </source>
</evidence>
<dbReference type="EMBL" id="SZPX01000001">
    <property type="protein sequence ID" value="TKI71058.1"/>
    <property type="molecule type" value="Genomic_DNA"/>
</dbReference>
<keyword evidence="8" id="KW-0769">Symport</keyword>
<feature type="transmembrane region" description="Helical" evidence="8">
    <location>
        <begin position="366"/>
        <end position="392"/>
    </location>
</feature>
<keyword evidence="6 8" id="KW-1133">Transmembrane helix</keyword>
<dbReference type="Proteomes" id="UP000309561">
    <property type="component" value="Unassembled WGS sequence"/>
</dbReference>
<evidence type="ECO:0000256" key="1">
    <source>
        <dbReference type="ARBA" id="ARBA00004651"/>
    </source>
</evidence>